<dbReference type="OrthoDB" id="78720at2759"/>
<gene>
    <name evidence="1" type="ORF">Pfra01_002544000</name>
</gene>
<sequence>MVELGNVWIAGHHPHTLSLSSVWVLQTACWRYLRIAKVAMMEPKKRKSFSDEEDVLLLKQALADEPYRQEHGKVMERWNSLAVTLVSSPDFTRKNLSGKTAQNRVNVLLVAAQKKNNASARLSGVTEAHTEKDVLLDELLAKIEDSKLNKAAMKKIKEETNALNESAGETIRRLAVERLKRQRDEDQDDAAGSLTRANKFAKLVDLLRAQKEKELEARKQQWEQERLDRQATEKRFMQILEILAKHS</sequence>
<protein>
    <submittedName>
        <fullName evidence="1">Unnamed protein product</fullName>
    </submittedName>
</protein>
<dbReference type="PANTHER" id="PTHR37558:SF1">
    <property type="entry name" value="HTH CENPB-TYPE DOMAIN-CONTAINING PROTEIN"/>
    <property type="match status" value="1"/>
</dbReference>
<comment type="caution">
    <text evidence="1">The sequence shown here is derived from an EMBL/GenBank/DDBJ whole genome shotgun (WGS) entry which is preliminary data.</text>
</comment>
<proteinExistence type="predicted"/>
<organism evidence="1 2">
    <name type="scientific">Phytophthora fragariaefolia</name>
    <dbReference type="NCBI Taxonomy" id="1490495"/>
    <lineage>
        <taxon>Eukaryota</taxon>
        <taxon>Sar</taxon>
        <taxon>Stramenopiles</taxon>
        <taxon>Oomycota</taxon>
        <taxon>Peronosporomycetes</taxon>
        <taxon>Peronosporales</taxon>
        <taxon>Peronosporaceae</taxon>
        <taxon>Phytophthora</taxon>
    </lineage>
</organism>
<accession>A0A9W6YB65</accession>
<dbReference type="Proteomes" id="UP001165121">
    <property type="component" value="Unassembled WGS sequence"/>
</dbReference>
<evidence type="ECO:0000313" key="1">
    <source>
        <dbReference type="EMBL" id="GMF58959.1"/>
    </source>
</evidence>
<dbReference type="EMBL" id="BSXT01004791">
    <property type="protein sequence ID" value="GMF58959.1"/>
    <property type="molecule type" value="Genomic_DNA"/>
</dbReference>
<keyword evidence="2" id="KW-1185">Reference proteome</keyword>
<reference evidence="1" key="1">
    <citation type="submission" date="2023-04" db="EMBL/GenBank/DDBJ databases">
        <title>Phytophthora fragariaefolia NBRC 109709.</title>
        <authorList>
            <person name="Ichikawa N."/>
            <person name="Sato H."/>
            <person name="Tonouchi N."/>
        </authorList>
    </citation>
    <scope>NUCLEOTIDE SEQUENCE</scope>
    <source>
        <strain evidence="1">NBRC 109709</strain>
    </source>
</reference>
<name>A0A9W6YB65_9STRA</name>
<dbReference type="AlphaFoldDB" id="A0A9W6YB65"/>
<dbReference type="PANTHER" id="PTHR37558">
    <property type="entry name" value="HTH CENPB-TYPE DOMAIN-CONTAINING PROTEIN"/>
    <property type="match status" value="1"/>
</dbReference>
<evidence type="ECO:0000313" key="2">
    <source>
        <dbReference type="Proteomes" id="UP001165121"/>
    </source>
</evidence>